<sequence>MQHPNRIGLAATGRKVNGHEWNRKALSSSRWQKYIYVRTSGERLDVCWLSENGVPPWVDPDRGPIATEKGKSGTATTARFSWWVVRFDVCVFADMFTFTTVAAQTLNQSNELFDRSFVLRRTEKIDPELLTKSKCIKTYYASQVFKFFVRTQQQEVSSGKGKRDEKGLQAFQSLPHARARPMKIDSRCGPGLRWKHFKL</sequence>
<dbReference type="EMBL" id="KE524828">
    <property type="protein sequence ID" value="KFB37091.1"/>
    <property type="molecule type" value="Genomic_DNA"/>
</dbReference>
<name>A0A084VGJ7_ANOSI</name>
<accession>A0A084VGJ7</accession>
<dbReference type="EMBL" id="ATLV01012963">
    <property type="status" value="NOT_ANNOTATED_CDS"/>
    <property type="molecule type" value="Genomic_DNA"/>
</dbReference>
<dbReference type="VEuPathDB" id="VectorBase:ASIC004285"/>
<protein>
    <submittedName>
        <fullName evidence="1">Uncharacterized protein LOC100811170</fullName>
    </submittedName>
</protein>
<evidence type="ECO:0000313" key="2">
    <source>
        <dbReference type="EnsemblMetazoa" id="ASIC004285-PA"/>
    </source>
</evidence>
<gene>
    <name evidence="1" type="ORF">ZHAS_00004285</name>
</gene>
<reference evidence="1 3" key="1">
    <citation type="journal article" date="2014" name="BMC Genomics">
        <title>Genome sequence of Anopheles sinensis provides insight into genetics basis of mosquito competence for malaria parasites.</title>
        <authorList>
            <person name="Zhou D."/>
            <person name="Zhang D."/>
            <person name="Ding G."/>
            <person name="Shi L."/>
            <person name="Hou Q."/>
            <person name="Ye Y."/>
            <person name="Xu Y."/>
            <person name="Zhou H."/>
            <person name="Xiong C."/>
            <person name="Li S."/>
            <person name="Yu J."/>
            <person name="Hong S."/>
            <person name="Yu X."/>
            <person name="Zou P."/>
            <person name="Chen C."/>
            <person name="Chang X."/>
            <person name="Wang W."/>
            <person name="Lv Y."/>
            <person name="Sun Y."/>
            <person name="Ma L."/>
            <person name="Shen B."/>
            <person name="Zhu C."/>
        </authorList>
    </citation>
    <scope>NUCLEOTIDE SEQUENCE [LARGE SCALE GENOMIC DNA]</scope>
</reference>
<dbReference type="EnsemblMetazoa" id="ASIC004285-RA">
    <property type="protein sequence ID" value="ASIC004285-PA"/>
    <property type="gene ID" value="ASIC004285"/>
</dbReference>
<keyword evidence="3" id="KW-1185">Reference proteome</keyword>
<dbReference type="AlphaFoldDB" id="A0A084VGJ7"/>
<proteinExistence type="predicted"/>
<evidence type="ECO:0000313" key="3">
    <source>
        <dbReference type="Proteomes" id="UP000030765"/>
    </source>
</evidence>
<evidence type="ECO:0000313" key="1">
    <source>
        <dbReference type="EMBL" id="KFB37091.1"/>
    </source>
</evidence>
<dbReference type="Proteomes" id="UP000030765">
    <property type="component" value="Unassembled WGS sequence"/>
</dbReference>
<reference evidence="2" key="2">
    <citation type="submission" date="2020-05" db="UniProtKB">
        <authorList>
            <consortium name="EnsemblMetazoa"/>
        </authorList>
    </citation>
    <scope>IDENTIFICATION</scope>
</reference>
<organism evidence="1">
    <name type="scientific">Anopheles sinensis</name>
    <name type="common">Mosquito</name>
    <dbReference type="NCBI Taxonomy" id="74873"/>
    <lineage>
        <taxon>Eukaryota</taxon>
        <taxon>Metazoa</taxon>
        <taxon>Ecdysozoa</taxon>
        <taxon>Arthropoda</taxon>
        <taxon>Hexapoda</taxon>
        <taxon>Insecta</taxon>
        <taxon>Pterygota</taxon>
        <taxon>Neoptera</taxon>
        <taxon>Endopterygota</taxon>
        <taxon>Diptera</taxon>
        <taxon>Nematocera</taxon>
        <taxon>Culicoidea</taxon>
        <taxon>Culicidae</taxon>
        <taxon>Anophelinae</taxon>
        <taxon>Anopheles</taxon>
    </lineage>
</organism>